<dbReference type="InterPro" id="IPR029065">
    <property type="entry name" value="Enolase_C-like"/>
</dbReference>
<evidence type="ECO:0000313" key="9">
    <source>
        <dbReference type="Proteomes" id="UP000315724"/>
    </source>
</evidence>
<dbReference type="AlphaFoldDB" id="A0A517QJU7"/>
<dbReference type="Pfam" id="PF02746">
    <property type="entry name" value="MR_MLE_N"/>
    <property type="match status" value="1"/>
</dbReference>
<dbReference type="SFLD" id="SFLDG00180">
    <property type="entry name" value="muconate_cycloisomerase"/>
    <property type="match status" value="1"/>
</dbReference>
<evidence type="ECO:0000256" key="2">
    <source>
        <dbReference type="ARBA" id="ARBA00022723"/>
    </source>
</evidence>
<keyword evidence="2" id="KW-0479">Metal-binding</keyword>
<organism evidence="8 9">
    <name type="scientific">Thalassoglobus polymorphus</name>
    <dbReference type="NCBI Taxonomy" id="2527994"/>
    <lineage>
        <taxon>Bacteria</taxon>
        <taxon>Pseudomonadati</taxon>
        <taxon>Planctomycetota</taxon>
        <taxon>Planctomycetia</taxon>
        <taxon>Planctomycetales</taxon>
        <taxon>Planctomycetaceae</taxon>
        <taxon>Thalassoglobus</taxon>
    </lineage>
</organism>
<dbReference type="SMART" id="SM00922">
    <property type="entry name" value="MR_MLE"/>
    <property type="match status" value="1"/>
</dbReference>
<gene>
    <name evidence="8" type="primary">menC_2</name>
    <name evidence="8" type="ORF">Mal48_11600</name>
</gene>
<evidence type="ECO:0000256" key="5">
    <source>
        <dbReference type="ARBA" id="ARBA00029491"/>
    </source>
</evidence>
<sequence>MKLEQVELLHVRRRLAHPFRISLGAITAREFVVLRGHADGLTVYGEANIDARPFYASETVGTVWEMISEVLLPMVLGKSFDSIEDVCQTWHSIRGHEYAKAAVEHLYWDLLGKERGEPIQQLLGGQGETVEVGTSHSIGSNPQEFIADIKSALEQGIRRIKIKVQPGWDDQPLKLIREHFGDITLMADANAAYLPEHVDHLASLDRFDMLMLEQPLPPFDLVYHKELASRIKTPLCLDEGAHDLPMVENAVTFDACQIVNIKVGRVGGLSQAKLIHDWCHAKQIPLWCGRRTGSGISMASELALATLPGFKFPTDHGIELIQETMDHFVPIDQFELSDAFARIPTGPGIGVEVDDTMLDELAVRRMVIKPSSV</sequence>
<dbReference type="Proteomes" id="UP000315724">
    <property type="component" value="Chromosome"/>
</dbReference>
<dbReference type="InterPro" id="IPR029017">
    <property type="entry name" value="Enolase-like_N"/>
</dbReference>
<feature type="domain" description="Mandelate racemase/muconate lactonizing enzyme C-terminal" evidence="7">
    <location>
        <begin position="142"/>
        <end position="234"/>
    </location>
</feature>
<name>A0A517QJU7_9PLAN</name>
<evidence type="ECO:0000256" key="1">
    <source>
        <dbReference type="ARBA" id="ARBA00001968"/>
    </source>
</evidence>
<dbReference type="Pfam" id="PF13378">
    <property type="entry name" value="MR_MLE_C"/>
    <property type="match status" value="1"/>
</dbReference>
<dbReference type="SFLD" id="SFLDS00001">
    <property type="entry name" value="Enolase"/>
    <property type="match status" value="1"/>
</dbReference>
<evidence type="ECO:0000256" key="3">
    <source>
        <dbReference type="ARBA" id="ARBA00022842"/>
    </source>
</evidence>
<accession>A0A517QJU7</accession>
<dbReference type="NCBIfam" id="TIGR01928">
    <property type="entry name" value="menC_lowGC_arch"/>
    <property type="match status" value="1"/>
</dbReference>
<dbReference type="InterPro" id="IPR013342">
    <property type="entry name" value="Mandelate_racemase_C"/>
</dbReference>
<dbReference type="GO" id="GO:0046872">
    <property type="term" value="F:metal ion binding"/>
    <property type="evidence" value="ECO:0007669"/>
    <property type="project" value="UniProtKB-KW"/>
</dbReference>
<evidence type="ECO:0000256" key="6">
    <source>
        <dbReference type="NCBIfam" id="TIGR01928"/>
    </source>
</evidence>
<dbReference type="GO" id="GO:0043748">
    <property type="term" value="F:O-succinylbenzoate synthase activity"/>
    <property type="evidence" value="ECO:0007669"/>
    <property type="project" value="UniProtKB-EC"/>
</dbReference>
<keyword evidence="9" id="KW-1185">Reference proteome</keyword>
<dbReference type="GO" id="GO:0016854">
    <property type="term" value="F:racemase and epimerase activity"/>
    <property type="evidence" value="ECO:0007669"/>
    <property type="project" value="UniProtKB-ARBA"/>
</dbReference>
<dbReference type="EMBL" id="CP036267">
    <property type="protein sequence ID" value="QDT31922.1"/>
    <property type="molecule type" value="Genomic_DNA"/>
</dbReference>
<dbReference type="InterPro" id="IPR013341">
    <property type="entry name" value="Mandelate_racemase_N_dom"/>
</dbReference>
<protein>
    <recommendedName>
        <fullName evidence="5 6">o-succinylbenzoate synthase</fullName>
        <ecNumber evidence="5 6">4.2.1.113</ecNumber>
    </recommendedName>
</protein>
<dbReference type="Gene3D" id="3.20.20.120">
    <property type="entry name" value="Enolase-like C-terminal domain"/>
    <property type="match status" value="1"/>
</dbReference>
<dbReference type="Gene3D" id="3.30.390.10">
    <property type="entry name" value="Enolase-like, N-terminal domain"/>
    <property type="match status" value="1"/>
</dbReference>
<dbReference type="InterPro" id="IPR036849">
    <property type="entry name" value="Enolase-like_C_sf"/>
</dbReference>
<evidence type="ECO:0000259" key="7">
    <source>
        <dbReference type="SMART" id="SM00922"/>
    </source>
</evidence>
<dbReference type="UniPathway" id="UPA01057">
    <property type="reaction ID" value="UER00165"/>
</dbReference>
<dbReference type="GO" id="GO:0009234">
    <property type="term" value="P:menaquinone biosynthetic process"/>
    <property type="evidence" value="ECO:0007669"/>
    <property type="project" value="UniProtKB-UniRule"/>
</dbReference>
<dbReference type="RefSeq" id="WP_145196856.1">
    <property type="nucleotide sequence ID" value="NZ_CP036267.1"/>
</dbReference>
<dbReference type="KEGG" id="tpol:Mal48_11600"/>
<dbReference type="SUPFAM" id="SSF51604">
    <property type="entry name" value="Enolase C-terminal domain-like"/>
    <property type="match status" value="1"/>
</dbReference>
<comment type="cofactor">
    <cofactor evidence="1">
        <name>a divalent metal cation</name>
        <dbReference type="ChEBI" id="CHEBI:60240"/>
    </cofactor>
</comment>
<dbReference type="OrthoDB" id="9785902at2"/>
<evidence type="ECO:0000256" key="4">
    <source>
        <dbReference type="ARBA" id="ARBA00023239"/>
    </source>
</evidence>
<reference evidence="8 9" key="1">
    <citation type="submission" date="2019-02" db="EMBL/GenBank/DDBJ databases">
        <title>Deep-cultivation of Planctomycetes and their phenomic and genomic characterization uncovers novel biology.</title>
        <authorList>
            <person name="Wiegand S."/>
            <person name="Jogler M."/>
            <person name="Boedeker C."/>
            <person name="Pinto D."/>
            <person name="Vollmers J."/>
            <person name="Rivas-Marin E."/>
            <person name="Kohn T."/>
            <person name="Peeters S.H."/>
            <person name="Heuer A."/>
            <person name="Rast P."/>
            <person name="Oberbeckmann S."/>
            <person name="Bunk B."/>
            <person name="Jeske O."/>
            <person name="Meyerdierks A."/>
            <person name="Storesund J.E."/>
            <person name="Kallscheuer N."/>
            <person name="Luecker S."/>
            <person name="Lage O.M."/>
            <person name="Pohl T."/>
            <person name="Merkel B.J."/>
            <person name="Hornburger P."/>
            <person name="Mueller R.-W."/>
            <person name="Bruemmer F."/>
            <person name="Labrenz M."/>
            <person name="Spormann A.M."/>
            <person name="Op den Camp H."/>
            <person name="Overmann J."/>
            <person name="Amann R."/>
            <person name="Jetten M.S.M."/>
            <person name="Mascher T."/>
            <person name="Medema M.H."/>
            <person name="Devos D.P."/>
            <person name="Kaster A.-K."/>
            <person name="Ovreas L."/>
            <person name="Rohde M."/>
            <person name="Galperin M.Y."/>
            <person name="Jogler C."/>
        </authorList>
    </citation>
    <scope>NUCLEOTIDE SEQUENCE [LARGE SCALE GENOMIC DNA]</scope>
    <source>
        <strain evidence="8 9">Mal48</strain>
    </source>
</reference>
<keyword evidence="3" id="KW-0460">Magnesium</keyword>
<keyword evidence="4 8" id="KW-0456">Lyase</keyword>
<dbReference type="UniPathway" id="UPA00079"/>
<dbReference type="EC" id="4.2.1.113" evidence="5 6"/>
<dbReference type="SUPFAM" id="SSF54826">
    <property type="entry name" value="Enolase N-terminal domain-like"/>
    <property type="match status" value="1"/>
</dbReference>
<dbReference type="PANTHER" id="PTHR48073">
    <property type="entry name" value="O-SUCCINYLBENZOATE SYNTHASE-RELATED"/>
    <property type="match status" value="1"/>
</dbReference>
<evidence type="ECO:0000313" key="8">
    <source>
        <dbReference type="EMBL" id="QDT31922.1"/>
    </source>
</evidence>
<proteinExistence type="predicted"/>
<dbReference type="PANTHER" id="PTHR48073:SF5">
    <property type="entry name" value="O-SUCCINYLBENZOATE SYNTHASE"/>
    <property type="match status" value="1"/>
</dbReference>
<dbReference type="InterPro" id="IPR010197">
    <property type="entry name" value="OSBS/NAAAR"/>
</dbReference>